<dbReference type="PANTHER" id="PTHR11803:SF39">
    <property type="entry name" value="2-IMINOBUTANOATE_2-IMINOPROPANOATE DEAMINASE"/>
    <property type="match status" value="1"/>
</dbReference>
<evidence type="ECO:0000313" key="2">
    <source>
        <dbReference type="EMBL" id="MFK4447921.1"/>
    </source>
</evidence>
<protein>
    <submittedName>
        <fullName evidence="2">Reactive intermediate/imine deaminase</fullName>
    </submittedName>
</protein>
<dbReference type="PANTHER" id="PTHR11803">
    <property type="entry name" value="2-IMINOBUTANOATE/2-IMINOPROPANOATE DEAMINASE RIDA"/>
    <property type="match status" value="1"/>
</dbReference>
<comment type="caution">
    <text evidence="2">The sequence shown here is derived from an EMBL/GenBank/DDBJ whole genome shotgun (WGS) entry which is preliminary data.</text>
</comment>
<gene>
    <name evidence="2" type="ORF">ABH943_007960</name>
</gene>
<dbReference type="RefSeq" id="WP_404613850.1">
    <property type="nucleotide sequence ID" value="NZ_JBIYDN010000040.1"/>
</dbReference>
<evidence type="ECO:0000313" key="3">
    <source>
        <dbReference type="Proteomes" id="UP001620514"/>
    </source>
</evidence>
<dbReference type="EMBL" id="JBIYDN010000040">
    <property type="protein sequence ID" value="MFK4447921.1"/>
    <property type="molecule type" value="Genomic_DNA"/>
</dbReference>
<dbReference type="InterPro" id="IPR035959">
    <property type="entry name" value="RutC-like_sf"/>
</dbReference>
<dbReference type="Gene3D" id="3.30.1330.40">
    <property type="entry name" value="RutC-like"/>
    <property type="match status" value="1"/>
</dbReference>
<accession>A0ABW8MW16</accession>
<organism evidence="2 3">
    <name type="scientific">Caballeronia udeis</name>
    <dbReference type="NCBI Taxonomy" id="1232866"/>
    <lineage>
        <taxon>Bacteria</taxon>
        <taxon>Pseudomonadati</taxon>
        <taxon>Pseudomonadota</taxon>
        <taxon>Betaproteobacteria</taxon>
        <taxon>Burkholderiales</taxon>
        <taxon>Burkholderiaceae</taxon>
        <taxon>Caballeronia</taxon>
    </lineage>
</organism>
<dbReference type="SUPFAM" id="SSF55298">
    <property type="entry name" value="YjgF-like"/>
    <property type="match status" value="1"/>
</dbReference>
<dbReference type="Pfam" id="PF01042">
    <property type="entry name" value="Ribonuc_L-PSP"/>
    <property type="match status" value="1"/>
</dbReference>
<evidence type="ECO:0000256" key="1">
    <source>
        <dbReference type="ARBA" id="ARBA00010552"/>
    </source>
</evidence>
<dbReference type="Proteomes" id="UP001620514">
    <property type="component" value="Unassembled WGS sequence"/>
</dbReference>
<name>A0ABW8MW16_9BURK</name>
<dbReference type="NCBIfam" id="TIGR00004">
    <property type="entry name" value="Rid family detoxifying hydrolase"/>
    <property type="match status" value="1"/>
</dbReference>
<reference evidence="2 3" key="1">
    <citation type="submission" date="2024-11" db="EMBL/GenBank/DDBJ databases">
        <title>Using genomics to understand microbial adaptation to soil warming.</title>
        <authorList>
            <person name="Deangelis K.M. PhD."/>
        </authorList>
    </citation>
    <scope>NUCLEOTIDE SEQUENCE [LARGE SCALE GENOMIC DNA]</scope>
    <source>
        <strain evidence="2 3">GAS97</strain>
    </source>
</reference>
<dbReference type="CDD" id="cd00448">
    <property type="entry name" value="YjgF_YER057c_UK114_family"/>
    <property type="match status" value="1"/>
</dbReference>
<keyword evidence="3" id="KW-1185">Reference proteome</keyword>
<dbReference type="InterPro" id="IPR006056">
    <property type="entry name" value="RidA"/>
</dbReference>
<dbReference type="InterPro" id="IPR006175">
    <property type="entry name" value="YjgF/YER057c/UK114"/>
</dbReference>
<comment type="similarity">
    <text evidence="1">Belongs to the RutC family.</text>
</comment>
<proteinExistence type="inferred from homology"/>
<sequence length="139" mass="14856">MHQSNKCVGRRIETTKAPTALGSYSQGTRSGRMLYTSGQIGLDPGTLKLVDGIEAQIRQSFANIEAICEAAGATLACITKLTVFLVERDDWAHVNRIMAELFIGAFPSRTAVGVVWLPLGAAVEIEAIAEIPADVTLPD</sequence>